<dbReference type="Proteomes" id="UP000051380">
    <property type="component" value="Unassembled WGS sequence"/>
</dbReference>
<dbReference type="STRING" id="108015.GA0061099_100317"/>
<proteinExistence type="inferred from homology"/>
<dbReference type="SUPFAM" id="SSF56645">
    <property type="entry name" value="Acyl-CoA dehydrogenase NM domain-like"/>
    <property type="match status" value="1"/>
</dbReference>
<dbReference type="InterPro" id="IPR046373">
    <property type="entry name" value="Acyl-CoA_Oxase/DH_mid-dom_sf"/>
</dbReference>
<reference evidence="10 11" key="1">
    <citation type="submission" date="2015-09" db="EMBL/GenBank/DDBJ databases">
        <title>Draft Genome Sequence of the Strain BR 3267 (Bradyrhizobium yuanmingense) recommended as inoculant for cowpea in Brazil.</title>
        <authorList>
            <person name="Simoes-Araujo J.L."/>
            <person name="Zilli J.E."/>
        </authorList>
    </citation>
    <scope>NUCLEOTIDE SEQUENCE [LARGE SCALE GENOMIC DNA]</scope>
    <source>
        <strain evidence="10 11">BR3267</strain>
    </source>
</reference>
<dbReference type="GO" id="GO:0003995">
    <property type="term" value="F:acyl-CoA dehydrogenase activity"/>
    <property type="evidence" value="ECO:0007669"/>
    <property type="project" value="TreeGrafter"/>
</dbReference>
<evidence type="ECO:0000313" key="10">
    <source>
        <dbReference type="EMBL" id="KRP94379.1"/>
    </source>
</evidence>
<dbReference type="GO" id="GO:0050660">
    <property type="term" value="F:flavin adenine dinucleotide binding"/>
    <property type="evidence" value="ECO:0007669"/>
    <property type="project" value="InterPro"/>
</dbReference>
<dbReference type="Pfam" id="PF00441">
    <property type="entry name" value="Acyl-CoA_dh_1"/>
    <property type="match status" value="1"/>
</dbReference>
<comment type="similarity">
    <text evidence="2 6">Belongs to the acyl-CoA dehydrogenase family.</text>
</comment>
<protein>
    <submittedName>
        <fullName evidence="10">Acyl-CoA dehydrogenase</fullName>
    </submittedName>
</protein>
<evidence type="ECO:0000256" key="4">
    <source>
        <dbReference type="ARBA" id="ARBA00022827"/>
    </source>
</evidence>
<organism evidence="10 11">
    <name type="scientific">Bradyrhizobium yuanmingense</name>
    <dbReference type="NCBI Taxonomy" id="108015"/>
    <lineage>
        <taxon>Bacteria</taxon>
        <taxon>Pseudomonadati</taxon>
        <taxon>Pseudomonadota</taxon>
        <taxon>Alphaproteobacteria</taxon>
        <taxon>Hyphomicrobiales</taxon>
        <taxon>Nitrobacteraceae</taxon>
        <taxon>Bradyrhizobium</taxon>
    </lineage>
</organism>
<keyword evidence="4 6" id="KW-0274">FAD</keyword>
<keyword evidence="3 6" id="KW-0285">Flavoprotein</keyword>
<dbReference type="Pfam" id="PF02771">
    <property type="entry name" value="Acyl-CoA_dh_N"/>
    <property type="match status" value="1"/>
</dbReference>
<dbReference type="OrthoDB" id="9775090at2"/>
<comment type="caution">
    <text evidence="10">The sequence shown here is derived from an EMBL/GenBank/DDBJ whole genome shotgun (WGS) entry which is preliminary data.</text>
</comment>
<gene>
    <name evidence="10" type="ORF">AOQ72_24615</name>
</gene>
<evidence type="ECO:0000313" key="11">
    <source>
        <dbReference type="Proteomes" id="UP000051380"/>
    </source>
</evidence>
<dbReference type="InterPro" id="IPR013786">
    <property type="entry name" value="AcylCoA_DH/ox_N"/>
</dbReference>
<dbReference type="InterPro" id="IPR036250">
    <property type="entry name" value="AcylCo_DH-like_C"/>
</dbReference>
<evidence type="ECO:0000256" key="2">
    <source>
        <dbReference type="ARBA" id="ARBA00009347"/>
    </source>
</evidence>
<sequence>MNFDFSDDQKQLRDQARKFLAEKCSPKAVRVVLDGKAPYDKELWNGLAEMGFLGVAIPEEFGGAGAGHLELCVIAEEMGRANAPVPFSSTVYLAAEALLIAGSDAQKKKWLPAIASGEAIGTLALFEGKGNPAPKNVKLTAANGVLNGVKKPVADGAIADFAVVAARTGSSGREADISLFLVDLKAGGVDVKSLTNLDPTRGQAEITFKDAKAEPLGAAGDGWSILTQVLDRAAVLCAFEQVGGADRALEMGRDYALDRIAFGRQIGSFQAVKHMLADMYVSATLARSNSYYGAWALSTNAAELPEAAAAARISATQAFQHCAKNNIQVHGGMGFTWEFDCHMYYRRANAMALGLGSLTYWEDQLIDRMRKKNAA</sequence>
<dbReference type="InterPro" id="IPR006091">
    <property type="entry name" value="Acyl-CoA_Oxase/DH_mid-dom"/>
</dbReference>
<dbReference type="RefSeq" id="WP_057028348.1">
    <property type="nucleotide sequence ID" value="NZ_LJYF01000029.1"/>
</dbReference>
<evidence type="ECO:0000259" key="8">
    <source>
        <dbReference type="Pfam" id="PF02770"/>
    </source>
</evidence>
<evidence type="ECO:0000256" key="6">
    <source>
        <dbReference type="RuleBase" id="RU362125"/>
    </source>
</evidence>
<dbReference type="PANTHER" id="PTHR43884">
    <property type="entry name" value="ACYL-COA DEHYDROGENASE"/>
    <property type="match status" value="1"/>
</dbReference>
<feature type="domain" description="Acyl-CoA dehydrogenase/oxidase C-terminal" evidence="7">
    <location>
        <begin position="220"/>
        <end position="357"/>
    </location>
</feature>
<evidence type="ECO:0000256" key="3">
    <source>
        <dbReference type="ARBA" id="ARBA00022630"/>
    </source>
</evidence>
<evidence type="ECO:0000256" key="5">
    <source>
        <dbReference type="ARBA" id="ARBA00023002"/>
    </source>
</evidence>
<feature type="domain" description="Acyl-CoA oxidase/dehydrogenase middle" evidence="8">
    <location>
        <begin position="144"/>
        <end position="210"/>
    </location>
</feature>
<dbReference type="InterPro" id="IPR009075">
    <property type="entry name" value="AcylCo_DH/oxidase_C"/>
</dbReference>
<accession>A0A0R3CGL0</accession>
<evidence type="ECO:0000256" key="1">
    <source>
        <dbReference type="ARBA" id="ARBA00001974"/>
    </source>
</evidence>
<dbReference type="InterPro" id="IPR009100">
    <property type="entry name" value="AcylCoA_DH/oxidase_NM_dom_sf"/>
</dbReference>
<dbReference type="Gene3D" id="1.10.540.10">
    <property type="entry name" value="Acyl-CoA dehydrogenase/oxidase, N-terminal domain"/>
    <property type="match status" value="1"/>
</dbReference>
<dbReference type="EMBL" id="LJYF01000029">
    <property type="protein sequence ID" value="KRP94379.1"/>
    <property type="molecule type" value="Genomic_DNA"/>
</dbReference>
<dbReference type="Gene3D" id="2.40.110.10">
    <property type="entry name" value="Butyryl-CoA Dehydrogenase, subunit A, domain 2"/>
    <property type="match status" value="1"/>
</dbReference>
<feature type="domain" description="Acyl-CoA dehydrogenase/oxidase N-terminal" evidence="9">
    <location>
        <begin position="6"/>
        <end position="118"/>
    </location>
</feature>
<dbReference type="AlphaFoldDB" id="A0A0R3CGL0"/>
<evidence type="ECO:0000259" key="7">
    <source>
        <dbReference type="Pfam" id="PF00441"/>
    </source>
</evidence>
<keyword evidence="5 6" id="KW-0560">Oxidoreductase</keyword>
<dbReference type="SUPFAM" id="SSF47203">
    <property type="entry name" value="Acyl-CoA dehydrogenase C-terminal domain-like"/>
    <property type="match status" value="1"/>
</dbReference>
<comment type="cofactor">
    <cofactor evidence="1 6">
        <name>FAD</name>
        <dbReference type="ChEBI" id="CHEBI:57692"/>
    </cofactor>
</comment>
<dbReference type="Pfam" id="PF02770">
    <property type="entry name" value="Acyl-CoA_dh_M"/>
    <property type="match status" value="1"/>
</dbReference>
<dbReference type="FunFam" id="1.10.540.10:FF:000013">
    <property type="entry name" value="Acyl-CoA dehydrogenase"/>
    <property type="match status" value="1"/>
</dbReference>
<evidence type="ECO:0000259" key="9">
    <source>
        <dbReference type="Pfam" id="PF02771"/>
    </source>
</evidence>
<dbReference type="PANTHER" id="PTHR43884:SF20">
    <property type="entry name" value="ACYL-COA DEHYDROGENASE FADE28"/>
    <property type="match status" value="1"/>
</dbReference>
<dbReference type="InterPro" id="IPR037069">
    <property type="entry name" value="AcylCoA_DH/ox_N_sf"/>
</dbReference>
<name>A0A0R3CGL0_9BRAD</name>
<dbReference type="Gene3D" id="1.20.140.10">
    <property type="entry name" value="Butyryl-CoA Dehydrogenase, subunit A, domain 3"/>
    <property type="match status" value="1"/>
</dbReference>